<proteinExistence type="predicted"/>
<sequence>MFGRIRASPSSSDTLEGSPSKILKHDSFSIYEATLMKLKMGAQRDLSAFSKESDENINDSATSSSILEGINVESNCVAGSASSSQHIQGDDMMIIDRDCSSLSTSPSSDQVSIGTWEQPRRNDVSIVHFFSKLKDSRRASNTSYGEAVSTENSCPASISSSPSESHYRSETESIQSSPVCELLE</sequence>
<dbReference type="PANTHER" id="PTHR48238:SF1">
    <property type="entry name" value="(RAPE) HYPOTHETICAL PROTEIN"/>
    <property type="match status" value="1"/>
</dbReference>
<feature type="compositionally biased region" description="Polar residues" evidence="1">
    <location>
        <begin position="140"/>
        <end position="152"/>
    </location>
</feature>
<dbReference type="AlphaFoldDB" id="A0A834WWK1"/>
<accession>A0A834WWK1</accession>
<dbReference type="Proteomes" id="UP000634136">
    <property type="component" value="Unassembled WGS sequence"/>
</dbReference>
<evidence type="ECO:0000313" key="2">
    <source>
        <dbReference type="EMBL" id="KAF7833948.1"/>
    </source>
</evidence>
<dbReference type="PANTHER" id="PTHR48238">
    <property type="entry name" value="BNACNNG09570D PROTEIN"/>
    <property type="match status" value="1"/>
</dbReference>
<evidence type="ECO:0000313" key="3">
    <source>
        <dbReference type="Proteomes" id="UP000634136"/>
    </source>
</evidence>
<name>A0A834WWK1_9FABA</name>
<feature type="region of interest" description="Disordered" evidence="1">
    <location>
        <begin position="140"/>
        <end position="184"/>
    </location>
</feature>
<dbReference type="OrthoDB" id="60860at2759"/>
<comment type="caution">
    <text evidence="2">The sequence shown here is derived from an EMBL/GenBank/DDBJ whole genome shotgun (WGS) entry which is preliminary data.</text>
</comment>
<reference evidence="2" key="1">
    <citation type="submission" date="2020-09" db="EMBL/GenBank/DDBJ databases">
        <title>Genome-Enabled Discovery of Anthraquinone Biosynthesis in Senna tora.</title>
        <authorList>
            <person name="Kang S.-H."/>
            <person name="Pandey R.P."/>
            <person name="Lee C.-M."/>
            <person name="Sim J.-S."/>
            <person name="Jeong J.-T."/>
            <person name="Choi B.-S."/>
            <person name="Jung M."/>
            <person name="Ginzburg D."/>
            <person name="Zhao K."/>
            <person name="Won S.Y."/>
            <person name="Oh T.-J."/>
            <person name="Yu Y."/>
            <person name="Kim N.-H."/>
            <person name="Lee O.R."/>
            <person name="Lee T.-H."/>
            <person name="Bashyal P."/>
            <person name="Kim T.-S."/>
            <person name="Lee W.-H."/>
            <person name="Kawkins C."/>
            <person name="Kim C.-K."/>
            <person name="Kim J.S."/>
            <person name="Ahn B.O."/>
            <person name="Rhee S.Y."/>
            <person name="Sohng J.K."/>
        </authorList>
    </citation>
    <scope>NUCLEOTIDE SEQUENCE</scope>
    <source>
        <tissue evidence="2">Leaf</tissue>
    </source>
</reference>
<dbReference type="EMBL" id="JAAIUW010000004">
    <property type="protein sequence ID" value="KAF7833948.1"/>
    <property type="molecule type" value="Genomic_DNA"/>
</dbReference>
<gene>
    <name evidence="2" type="ORF">G2W53_008807</name>
</gene>
<protein>
    <submittedName>
        <fullName evidence="2">Uncharacterized protein</fullName>
    </submittedName>
</protein>
<evidence type="ECO:0000256" key="1">
    <source>
        <dbReference type="SAM" id="MobiDB-lite"/>
    </source>
</evidence>
<feature type="compositionally biased region" description="Low complexity" evidence="1">
    <location>
        <begin position="153"/>
        <end position="164"/>
    </location>
</feature>
<organism evidence="2 3">
    <name type="scientific">Senna tora</name>
    <dbReference type="NCBI Taxonomy" id="362788"/>
    <lineage>
        <taxon>Eukaryota</taxon>
        <taxon>Viridiplantae</taxon>
        <taxon>Streptophyta</taxon>
        <taxon>Embryophyta</taxon>
        <taxon>Tracheophyta</taxon>
        <taxon>Spermatophyta</taxon>
        <taxon>Magnoliopsida</taxon>
        <taxon>eudicotyledons</taxon>
        <taxon>Gunneridae</taxon>
        <taxon>Pentapetalae</taxon>
        <taxon>rosids</taxon>
        <taxon>fabids</taxon>
        <taxon>Fabales</taxon>
        <taxon>Fabaceae</taxon>
        <taxon>Caesalpinioideae</taxon>
        <taxon>Cassia clade</taxon>
        <taxon>Senna</taxon>
    </lineage>
</organism>
<keyword evidence="3" id="KW-1185">Reference proteome</keyword>